<keyword evidence="3" id="KW-1185">Reference proteome</keyword>
<dbReference type="Proteomes" id="UP000784294">
    <property type="component" value="Unassembled WGS sequence"/>
</dbReference>
<accession>A0A3S4ZD25</accession>
<dbReference type="EMBL" id="CAAALY010003808">
    <property type="protein sequence ID" value="VEL08379.1"/>
    <property type="molecule type" value="Genomic_DNA"/>
</dbReference>
<sequence>MPVARLAVCCPPHLSHYCSILSDSQSVYSSVQIDPTVNMPALTCYAYLLASLPPNIGFQTDTTLTPFFHGTTTSRCSTDLIREKKELRPSTGSTVPRGRSNR</sequence>
<proteinExistence type="predicted"/>
<protein>
    <submittedName>
        <fullName evidence="2">Uncharacterized protein</fullName>
    </submittedName>
</protein>
<dbReference type="AlphaFoldDB" id="A0A3S4ZD25"/>
<comment type="caution">
    <text evidence="2">The sequence shown here is derived from an EMBL/GenBank/DDBJ whole genome shotgun (WGS) entry which is preliminary data.</text>
</comment>
<organism evidence="2 3">
    <name type="scientific">Protopolystoma xenopodis</name>
    <dbReference type="NCBI Taxonomy" id="117903"/>
    <lineage>
        <taxon>Eukaryota</taxon>
        <taxon>Metazoa</taxon>
        <taxon>Spiralia</taxon>
        <taxon>Lophotrochozoa</taxon>
        <taxon>Platyhelminthes</taxon>
        <taxon>Monogenea</taxon>
        <taxon>Polyopisthocotylea</taxon>
        <taxon>Polystomatidea</taxon>
        <taxon>Polystomatidae</taxon>
        <taxon>Protopolystoma</taxon>
    </lineage>
</organism>
<evidence type="ECO:0000313" key="3">
    <source>
        <dbReference type="Proteomes" id="UP000784294"/>
    </source>
</evidence>
<reference evidence="2" key="1">
    <citation type="submission" date="2018-11" db="EMBL/GenBank/DDBJ databases">
        <authorList>
            <consortium name="Pathogen Informatics"/>
        </authorList>
    </citation>
    <scope>NUCLEOTIDE SEQUENCE</scope>
</reference>
<feature type="region of interest" description="Disordered" evidence="1">
    <location>
        <begin position="80"/>
        <end position="102"/>
    </location>
</feature>
<evidence type="ECO:0000256" key="1">
    <source>
        <dbReference type="SAM" id="MobiDB-lite"/>
    </source>
</evidence>
<evidence type="ECO:0000313" key="2">
    <source>
        <dbReference type="EMBL" id="VEL08379.1"/>
    </source>
</evidence>
<gene>
    <name evidence="2" type="ORF">PXEA_LOCUS1819</name>
</gene>
<name>A0A3S4ZD25_9PLAT</name>